<dbReference type="GO" id="GO:0016765">
    <property type="term" value="F:transferase activity, transferring alkyl or aryl (other than methyl) groups"/>
    <property type="evidence" value="ECO:0007669"/>
    <property type="project" value="UniProtKB-ARBA"/>
</dbReference>
<dbReference type="EMBL" id="CP036263">
    <property type="protein sequence ID" value="QDS99462.1"/>
    <property type="molecule type" value="Genomic_DNA"/>
</dbReference>
<dbReference type="SUPFAM" id="SSF53686">
    <property type="entry name" value="Tryptophan synthase beta subunit-like PLP-dependent enzymes"/>
    <property type="match status" value="1"/>
</dbReference>
<dbReference type="InterPro" id="IPR036052">
    <property type="entry name" value="TrpB-like_PALP_sf"/>
</dbReference>
<protein>
    <recommendedName>
        <fullName evidence="6">N-(2-amino-2-carboxyethyl)-L-glutamate synthase</fullName>
        <ecNumber evidence="5">2.5.1.140</ecNumber>
    </recommendedName>
</protein>
<reference evidence="10 11" key="1">
    <citation type="submission" date="2019-02" db="EMBL/GenBank/DDBJ databases">
        <title>Deep-cultivation of Planctomycetes and their phenomic and genomic characterization uncovers novel biology.</title>
        <authorList>
            <person name="Wiegand S."/>
            <person name="Jogler M."/>
            <person name="Boedeker C."/>
            <person name="Pinto D."/>
            <person name="Vollmers J."/>
            <person name="Rivas-Marin E."/>
            <person name="Kohn T."/>
            <person name="Peeters S.H."/>
            <person name="Heuer A."/>
            <person name="Rast P."/>
            <person name="Oberbeckmann S."/>
            <person name="Bunk B."/>
            <person name="Jeske O."/>
            <person name="Meyerdierks A."/>
            <person name="Storesund J.E."/>
            <person name="Kallscheuer N."/>
            <person name="Luecker S."/>
            <person name="Lage O.M."/>
            <person name="Pohl T."/>
            <person name="Merkel B.J."/>
            <person name="Hornburger P."/>
            <person name="Mueller R.-W."/>
            <person name="Bruemmer F."/>
            <person name="Labrenz M."/>
            <person name="Spormann A.M."/>
            <person name="Op den Camp H."/>
            <person name="Overmann J."/>
            <person name="Amann R."/>
            <person name="Jetten M.S.M."/>
            <person name="Mascher T."/>
            <person name="Medema M.H."/>
            <person name="Devos D.P."/>
            <person name="Kaster A.-K."/>
            <person name="Ovreas L."/>
            <person name="Rohde M."/>
            <person name="Galperin M.Y."/>
            <person name="Jogler C."/>
        </authorList>
    </citation>
    <scope>NUCLEOTIDE SEQUENCE [LARGE SCALE GENOMIC DNA]</scope>
    <source>
        <strain evidence="10 11">HG15A2</strain>
    </source>
</reference>
<comment type="cofactor">
    <cofactor evidence="1">
        <name>pyridoxal 5'-phosphate</name>
        <dbReference type="ChEBI" id="CHEBI:597326"/>
    </cofactor>
</comment>
<keyword evidence="8" id="KW-0663">Pyridoxal phosphate</keyword>
<feature type="domain" description="Tryptophan synthase beta chain-like PALP" evidence="9">
    <location>
        <begin position="16"/>
        <end position="300"/>
    </location>
</feature>
<evidence type="ECO:0000259" key="9">
    <source>
        <dbReference type="Pfam" id="PF00291"/>
    </source>
</evidence>
<dbReference type="AlphaFoldDB" id="A0A517MX55"/>
<evidence type="ECO:0000313" key="11">
    <source>
        <dbReference type="Proteomes" id="UP000319852"/>
    </source>
</evidence>
<dbReference type="NCBIfam" id="TIGR03945">
    <property type="entry name" value="PLP_SbnA_fam"/>
    <property type="match status" value="1"/>
</dbReference>
<accession>A0A517MX55</accession>
<organism evidence="10 11">
    <name type="scientific">Adhaeretor mobilis</name>
    <dbReference type="NCBI Taxonomy" id="1930276"/>
    <lineage>
        <taxon>Bacteria</taxon>
        <taxon>Pseudomonadati</taxon>
        <taxon>Planctomycetota</taxon>
        <taxon>Planctomycetia</taxon>
        <taxon>Pirellulales</taxon>
        <taxon>Lacipirellulaceae</taxon>
        <taxon>Adhaeretor</taxon>
    </lineage>
</organism>
<dbReference type="Pfam" id="PF00291">
    <property type="entry name" value="PALP"/>
    <property type="match status" value="1"/>
</dbReference>
<keyword evidence="11" id="KW-1185">Reference proteome</keyword>
<keyword evidence="7" id="KW-0808">Transferase</keyword>
<dbReference type="InterPro" id="IPR050214">
    <property type="entry name" value="Cys_Synth/Cystath_Beta-Synth"/>
</dbReference>
<dbReference type="RefSeq" id="WP_246117727.1">
    <property type="nucleotide sequence ID" value="NZ_CP036263.1"/>
</dbReference>
<gene>
    <name evidence="10" type="primary">sbnA</name>
    <name evidence="10" type="ORF">HG15A2_27850</name>
</gene>
<evidence type="ECO:0000256" key="5">
    <source>
        <dbReference type="ARBA" id="ARBA00012331"/>
    </source>
</evidence>
<comment type="pathway">
    <text evidence="2">Siderophore biosynthesis.</text>
</comment>
<dbReference type="InterPro" id="IPR023927">
    <property type="entry name" value="SbnA"/>
</dbReference>
<dbReference type="Gene3D" id="3.40.50.1100">
    <property type="match status" value="2"/>
</dbReference>
<evidence type="ECO:0000256" key="1">
    <source>
        <dbReference type="ARBA" id="ARBA00001933"/>
    </source>
</evidence>
<dbReference type="Proteomes" id="UP000319852">
    <property type="component" value="Chromosome"/>
</dbReference>
<evidence type="ECO:0000256" key="6">
    <source>
        <dbReference type="ARBA" id="ARBA00016985"/>
    </source>
</evidence>
<dbReference type="InterPro" id="IPR001216">
    <property type="entry name" value="P-phosphate_BS"/>
</dbReference>
<name>A0A517MX55_9BACT</name>
<evidence type="ECO:0000256" key="4">
    <source>
        <dbReference type="ARBA" id="ARBA00011738"/>
    </source>
</evidence>
<dbReference type="PANTHER" id="PTHR10314">
    <property type="entry name" value="CYSTATHIONINE BETA-SYNTHASE"/>
    <property type="match status" value="1"/>
</dbReference>
<comment type="similarity">
    <text evidence="3">Belongs to the cysteine synthase/cystathionine beta-synthase family. SbnA subfamily.</text>
</comment>
<evidence type="ECO:0000313" key="10">
    <source>
        <dbReference type="EMBL" id="QDS99462.1"/>
    </source>
</evidence>
<dbReference type="CDD" id="cd01561">
    <property type="entry name" value="CBS_like"/>
    <property type="match status" value="1"/>
</dbReference>
<dbReference type="EC" id="2.5.1.140" evidence="5"/>
<sequence>MSSEKCLRKVDRGILSVIGQTPLIELDRHIDLAGGRLYAKLEAFNPGGSAKDRPARAMIESGIAKGLVRRGTTIIESTSGNMGIGLAQVCRYYDLPLICVVDPRTQPQNLAIMKAYGAQVDVVSTPLRGDYLRARLARVCHLLETTTNSFWPNQYANPENPRAHRTGTIAEIDRQLQGDYDYVFVAVSSTGTLQGCQQFLQSRGRRAKLVAIDAVGSVLFGGTPGRRLIPGLGAGRVPPLARGGVHSDVLRVSDIDCVVECRRLAYREAILVGGSGGGVLSAICAMRNQLAGKTVVAVLHDSGTRYLDTVFDDEWVETNLGLTAEELASLVHNEKSVSMKARRTCP</sequence>
<evidence type="ECO:0000256" key="8">
    <source>
        <dbReference type="ARBA" id="ARBA00022898"/>
    </source>
</evidence>
<dbReference type="GO" id="GO:0006535">
    <property type="term" value="P:cysteine biosynthetic process from serine"/>
    <property type="evidence" value="ECO:0007669"/>
    <property type="project" value="InterPro"/>
</dbReference>
<proteinExistence type="inferred from homology"/>
<comment type="subunit">
    <text evidence="4">Homodimer.</text>
</comment>
<evidence type="ECO:0000256" key="3">
    <source>
        <dbReference type="ARBA" id="ARBA00008519"/>
    </source>
</evidence>
<evidence type="ECO:0000256" key="2">
    <source>
        <dbReference type="ARBA" id="ARBA00004924"/>
    </source>
</evidence>
<dbReference type="InterPro" id="IPR001926">
    <property type="entry name" value="TrpB-like_PALP"/>
</dbReference>
<dbReference type="PROSITE" id="PS00901">
    <property type="entry name" value="CYS_SYNTHASE"/>
    <property type="match status" value="1"/>
</dbReference>
<evidence type="ECO:0000256" key="7">
    <source>
        <dbReference type="ARBA" id="ARBA00022679"/>
    </source>
</evidence>
<dbReference type="KEGG" id="amob:HG15A2_27850"/>